<keyword evidence="3" id="KW-0813">Transport</keyword>
<feature type="transmembrane region" description="Helical" evidence="12">
    <location>
        <begin position="263"/>
        <end position="281"/>
    </location>
</feature>
<keyword evidence="5" id="KW-0349">Heme</keyword>
<feature type="transmembrane region" description="Helical" evidence="12">
    <location>
        <begin position="158"/>
        <end position="181"/>
    </location>
</feature>
<dbReference type="EMBL" id="BAAADD010000004">
    <property type="protein sequence ID" value="GAA0567946.1"/>
    <property type="molecule type" value="Genomic_DNA"/>
</dbReference>
<evidence type="ECO:0000313" key="13">
    <source>
        <dbReference type="EMBL" id="GAA0567946.1"/>
    </source>
</evidence>
<comment type="caution">
    <text evidence="13">The sequence shown here is derived from an EMBL/GenBank/DDBJ whole genome shotgun (WGS) entry which is preliminary data.</text>
</comment>
<protein>
    <submittedName>
        <fullName evidence="13">Cytochrome d ubiquinol oxidase subunit II</fullName>
    </submittedName>
</protein>
<evidence type="ECO:0000256" key="2">
    <source>
        <dbReference type="ARBA" id="ARBA00007543"/>
    </source>
</evidence>
<comment type="subcellular location">
    <subcellularLocation>
        <location evidence="1">Cell membrane</location>
        <topology evidence="1">Multi-pass membrane protein</topology>
    </subcellularLocation>
</comment>
<keyword evidence="6 12" id="KW-0812">Transmembrane</keyword>
<keyword evidence="4" id="KW-1003">Cell membrane</keyword>
<dbReference type="InterPro" id="IPR003317">
    <property type="entry name" value="Cyt-d_oxidase_su2"/>
</dbReference>
<dbReference type="RefSeq" id="WP_166930046.1">
    <property type="nucleotide sequence ID" value="NZ_BAAADD010000004.1"/>
</dbReference>
<evidence type="ECO:0000256" key="12">
    <source>
        <dbReference type="SAM" id="Phobius"/>
    </source>
</evidence>
<keyword evidence="10" id="KW-0408">Iron</keyword>
<evidence type="ECO:0000256" key="6">
    <source>
        <dbReference type="ARBA" id="ARBA00022692"/>
    </source>
</evidence>
<feature type="transmembrane region" description="Helical" evidence="12">
    <location>
        <begin position="77"/>
        <end position="99"/>
    </location>
</feature>
<keyword evidence="14" id="KW-1185">Reference proteome</keyword>
<keyword evidence="11 12" id="KW-0472">Membrane</keyword>
<evidence type="ECO:0000256" key="3">
    <source>
        <dbReference type="ARBA" id="ARBA00022448"/>
    </source>
</evidence>
<feature type="transmembrane region" description="Helical" evidence="12">
    <location>
        <begin position="5"/>
        <end position="24"/>
    </location>
</feature>
<name>A0ABP3PI15_9PROT</name>
<evidence type="ECO:0000256" key="10">
    <source>
        <dbReference type="ARBA" id="ARBA00023004"/>
    </source>
</evidence>
<keyword evidence="9 12" id="KW-1133">Transmembrane helix</keyword>
<feature type="transmembrane region" description="Helical" evidence="12">
    <location>
        <begin position="293"/>
        <end position="312"/>
    </location>
</feature>
<dbReference type="PIRSF" id="PIRSF000267">
    <property type="entry name" value="Cyt_oxidse_sub2"/>
    <property type="match status" value="1"/>
</dbReference>
<organism evidence="13 14">
    <name type="scientific">Rhizomicrobium electricum</name>
    <dbReference type="NCBI Taxonomy" id="480070"/>
    <lineage>
        <taxon>Bacteria</taxon>
        <taxon>Pseudomonadati</taxon>
        <taxon>Pseudomonadota</taxon>
        <taxon>Alphaproteobacteria</taxon>
        <taxon>Micropepsales</taxon>
        <taxon>Micropepsaceae</taxon>
        <taxon>Rhizomicrobium</taxon>
    </lineage>
</organism>
<proteinExistence type="inferred from homology"/>
<dbReference type="Pfam" id="PF02322">
    <property type="entry name" value="Cyt_bd_oxida_II"/>
    <property type="match status" value="1"/>
</dbReference>
<evidence type="ECO:0000256" key="1">
    <source>
        <dbReference type="ARBA" id="ARBA00004651"/>
    </source>
</evidence>
<reference evidence="14" key="1">
    <citation type="journal article" date="2019" name="Int. J. Syst. Evol. Microbiol.">
        <title>The Global Catalogue of Microorganisms (GCM) 10K type strain sequencing project: providing services to taxonomists for standard genome sequencing and annotation.</title>
        <authorList>
            <consortium name="The Broad Institute Genomics Platform"/>
            <consortium name="The Broad Institute Genome Sequencing Center for Infectious Disease"/>
            <person name="Wu L."/>
            <person name="Ma J."/>
        </authorList>
    </citation>
    <scope>NUCLEOTIDE SEQUENCE [LARGE SCALE GENOMIC DNA]</scope>
    <source>
        <strain evidence="14">JCM 15089</strain>
    </source>
</reference>
<evidence type="ECO:0000256" key="11">
    <source>
        <dbReference type="ARBA" id="ARBA00023136"/>
    </source>
</evidence>
<dbReference type="PANTHER" id="PTHR43141">
    <property type="entry name" value="CYTOCHROME BD2 SUBUNIT II"/>
    <property type="match status" value="1"/>
</dbReference>
<comment type="similarity">
    <text evidence="2">Belongs to the cytochrome ubiquinol oxidase subunit 2 family.</text>
</comment>
<feature type="transmembrane region" description="Helical" evidence="12">
    <location>
        <begin position="332"/>
        <end position="356"/>
    </location>
</feature>
<evidence type="ECO:0000256" key="8">
    <source>
        <dbReference type="ARBA" id="ARBA00022982"/>
    </source>
</evidence>
<sequence length="376" mass="40932">MDYEILRLIWWALLGILLIGFAVMDGFDFGTGILLPFVGRTDIERRVVINSVGPTWEGNQVWLILGGGAIFAAWPPLYAAAFSGFYLAMFLLLSALILRPVGFKFRSKFQSSGMRSMWDWALFVGGFVPALIFGVAFGNLFVGVPYGFDSDLRFHEEITLFSLLNPFALLCGLTSVAMHVLHGSTWVSLKAADAKPGDRARAIMPWAALAFILLFVVAGVWVQNLEGYKITSALAPNGPSNPTLKTVALVTGGWLANYRAVPLLWLAPLVAVLGAVLAVLLRKKPLLAWISSALVPVGTISTAGLALFPFFLPSSSHPDQSLTVWDGSSSKLTLEIMLACVVIFLPIVLAYTGWVYRIMRGPVRAENIMSDSNANY</sequence>
<evidence type="ECO:0000313" key="14">
    <source>
        <dbReference type="Proteomes" id="UP001499951"/>
    </source>
</evidence>
<dbReference type="Proteomes" id="UP001499951">
    <property type="component" value="Unassembled WGS sequence"/>
</dbReference>
<dbReference type="PANTHER" id="PTHR43141:SF5">
    <property type="entry name" value="CYTOCHROME BD-I UBIQUINOL OXIDASE SUBUNIT 2"/>
    <property type="match status" value="1"/>
</dbReference>
<dbReference type="NCBIfam" id="TIGR00203">
    <property type="entry name" value="cydB"/>
    <property type="match status" value="1"/>
</dbReference>
<accession>A0ABP3PI15</accession>
<evidence type="ECO:0000256" key="7">
    <source>
        <dbReference type="ARBA" id="ARBA00022723"/>
    </source>
</evidence>
<evidence type="ECO:0000256" key="4">
    <source>
        <dbReference type="ARBA" id="ARBA00022475"/>
    </source>
</evidence>
<feature type="transmembrane region" description="Helical" evidence="12">
    <location>
        <begin position="120"/>
        <end position="146"/>
    </location>
</feature>
<keyword evidence="8" id="KW-0249">Electron transport</keyword>
<gene>
    <name evidence="13" type="primary">cydB</name>
    <name evidence="13" type="ORF">GCM10008942_15610</name>
</gene>
<feature type="transmembrane region" description="Helical" evidence="12">
    <location>
        <begin position="202"/>
        <end position="222"/>
    </location>
</feature>
<evidence type="ECO:0000256" key="5">
    <source>
        <dbReference type="ARBA" id="ARBA00022617"/>
    </source>
</evidence>
<keyword evidence="7" id="KW-0479">Metal-binding</keyword>
<evidence type="ECO:0000256" key="9">
    <source>
        <dbReference type="ARBA" id="ARBA00022989"/>
    </source>
</evidence>